<keyword evidence="8" id="KW-0418">Kinase</keyword>
<feature type="compositionally biased region" description="Polar residues" evidence="11">
    <location>
        <begin position="172"/>
        <end position="192"/>
    </location>
</feature>
<evidence type="ECO:0000256" key="11">
    <source>
        <dbReference type="SAM" id="MobiDB-lite"/>
    </source>
</evidence>
<reference evidence="13" key="4">
    <citation type="submission" date="2025-08" db="UniProtKB">
        <authorList>
            <consortium name="Ensembl"/>
        </authorList>
    </citation>
    <scope>IDENTIFICATION</scope>
</reference>
<dbReference type="InterPro" id="IPR046375">
    <property type="entry name" value="IKBKB_SDD_sf"/>
</dbReference>
<protein>
    <submittedName>
        <fullName evidence="13">Inhibitor of nuclear factor kappa-B kinase subunit beta-like</fullName>
    </submittedName>
</protein>
<dbReference type="InterPro" id="IPR051180">
    <property type="entry name" value="IKK"/>
</dbReference>
<dbReference type="GO" id="GO:0005524">
    <property type="term" value="F:ATP binding"/>
    <property type="evidence" value="ECO:0007669"/>
    <property type="project" value="UniProtKB-KW"/>
</dbReference>
<dbReference type="AlphaFoldDB" id="A0A4W3GP72"/>
<feature type="region of interest" description="Disordered" evidence="11">
    <location>
        <begin position="168"/>
        <end position="209"/>
    </location>
</feature>
<evidence type="ECO:0000313" key="13">
    <source>
        <dbReference type="Ensembl" id="ENSCMIP00000005326.1"/>
    </source>
</evidence>
<organism evidence="13 14">
    <name type="scientific">Callorhinchus milii</name>
    <name type="common">Ghost shark</name>
    <dbReference type="NCBI Taxonomy" id="7868"/>
    <lineage>
        <taxon>Eukaryota</taxon>
        <taxon>Metazoa</taxon>
        <taxon>Chordata</taxon>
        <taxon>Craniata</taxon>
        <taxon>Vertebrata</taxon>
        <taxon>Chondrichthyes</taxon>
        <taxon>Holocephali</taxon>
        <taxon>Chimaeriformes</taxon>
        <taxon>Callorhinchidae</taxon>
        <taxon>Callorhinchus</taxon>
    </lineage>
</organism>
<evidence type="ECO:0000256" key="8">
    <source>
        <dbReference type="ARBA" id="ARBA00022777"/>
    </source>
</evidence>
<evidence type="ECO:0000256" key="2">
    <source>
        <dbReference type="ARBA" id="ARBA00004496"/>
    </source>
</evidence>
<dbReference type="GO" id="GO:0008385">
    <property type="term" value="C:IkappaB kinase complex"/>
    <property type="evidence" value="ECO:0007669"/>
    <property type="project" value="TreeGrafter"/>
</dbReference>
<dbReference type="STRING" id="7868.ENSCMIP00000005326"/>
<evidence type="ECO:0000256" key="10">
    <source>
        <dbReference type="ARBA" id="ARBA00023242"/>
    </source>
</evidence>
<evidence type="ECO:0000256" key="9">
    <source>
        <dbReference type="ARBA" id="ARBA00022840"/>
    </source>
</evidence>
<dbReference type="PANTHER" id="PTHR22969">
    <property type="entry name" value="IKB KINASE"/>
    <property type="match status" value="1"/>
</dbReference>
<dbReference type="GO" id="GO:0008384">
    <property type="term" value="F:IkappaB kinase activity"/>
    <property type="evidence" value="ECO:0007669"/>
    <property type="project" value="TreeGrafter"/>
</dbReference>
<evidence type="ECO:0000259" key="12">
    <source>
        <dbReference type="Pfam" id="PF18397"/>
    </source>
</evidence>
<dbReference type="GO" id="GO:0045944">
    <property type="term" value="P:positive regulation of transcription by RNA polymerase II"/>
    <property type="evidence" value="ECO:0007669"/>
    <property type="project" value="TreeGrafter"/>
</dbReference>
<evidence type="ECO:0000256" key="6">
    <source>
        <dbReference type="ARBA" id="ARBA00022679"/>
    </source>
</evidence>
<evidence type="ECO:0000256" key="4">
    <source>
        <dbReference type="ARBA" id="ARBA00022527"/>
    </source>
</evidence>
<dbReference type="GeneTree" id="ENSGT00950000182937"/>
<dbReference type="GO" id="GO:0005634">
    <property type="term" value="C:nucleus"/>
    <property type="evidence" value="ECO:0007669"/>
    <property type="project" value="UniProtKB-SubCell"/>
</dbReference>
<dbReference type="Proteomes" id="UP000314986">
    <property type="component" value="Unassembled WGS sequence"/>
</dbReference>
<reference evidence="14" key="1">
    <citation type="journal article" date="2006" name="Science">
        <title>Ancient noncoding elements conserved in the human genome.</title>
        <authorList>
            <person name="Venkatesh B."/>
            <person name="Kirkness E.F."/>
            <person name="Loh Y.H."/>
            <person name="Halpern A.L."/>
            <person name="Lee A.P."/>
            <person name="Johnson J."/>
            <person name="Dandona N."/>
            <person name="Viswanathan L.D."/>
            <person name="Tay A."/>
            <person name="Venter J.C."/>
            <person name="Strausberg R.L."/>
            <person name="Brenner S."/>
        </authorList>
    </citation>
    <scope>NUCLEOTIDE SEQUENCE [LARGE SCALE GENOMIC DNA]</scope>
</reference>
<evidence type="ECO:0000313" key="14">
    <source>
        <dbReference type="Proteomes" id="UP000314986"/>
    </source>
</evidence>
<dbReference type="InterPro" id="IPR041185">
    <property type="entry name" value="IKBKB_SDD"/>
</dbReference>
<name>A0A4W3GP72_CALMI</name>
<keyword evidence="5" id="KW-0597">Phosphoprotein</keyword>
<proteinExistence type="predicted"/>
<feature type="domain" description="IKBKB scaffold dimerization" evidence="12">
    <location>
        <begin position="81"/>
        <end position="163"/>
    </location>
</feature>
<keyword evidence="9" id="KW-0067">ATP-binding</keyword>
<sequence length="253" mass="27495">MGWGGVDGGGVVVGVVWAGVVWAGVGLWLGWCGQGWGGVVGGAGSWALSLVAEPSPVCVCALLAGRRPPWICTGNCGRNLERVPGDSQEMVRIILQTLQTFEKKVKDIYEHLSKTLACKQKVIDLLPQLEGVLQLMADDEKLVVKLQEKRQKELWHLLKIACSKVRGPVSGSPENISASRLSAPSQPVSPAQTDPGIPFPEKSKHDEESLVVIEESKSHQNQLHSVLQDTIQDYDSLQPRVRAPSLEAREQNN</sequence>
<evidence type="ECO:0000256" key="5">
    <source>
        <dbReference type="ARBA" id="ARBA00022553"/>
    </source>
</evidence>
<dbReference type="Ensembl" id="ENSCMIT00000005510.1">
    <property type="protein sequence ID" value="ENSCMIP00000005326.1"/>
    <property type="gene ID" value="ENSCMIG00000003102.1"/>
</dbReference>
<reference evidence="14" key="2">
    <citation type="journal article" date="2007" name="PLoS Biol.">
        <title>Survey sequencing and comparative analysis of the elephant shark (Callorhinchus milii) genome.</title>
        <authorList>
            <person name="Venkatesh B."/>
            <person name="Kirkness E.F."/>
            <person name="Loh Y.H."/>
            <person name="Halpern A.L."/>
            <person name="Lee A.P."/>
            <person name="Johnson J."/>
            <person name="Dandona N."/>
            <person name="Viswanathan L.D."/>
            <person name="Tay A."/>
            <person name="Venter J.C."/>
            <person name="Strausberg R.L."/>
            <person name="Brenner S."/>
        </authorList>
    </citation>
    <scope>NUCLEOTIDE SEQUENCE [LARGE SCALE GENOMIC DNA]</scope>
</reference>
<dbReference type="Pfam" id="PF18397">
    <property type="entry name" value="IKBKB_SDD"/>
    <property type="match status" value="1"/>
</dbReference>
<dbReference type="InParanoid" id="A0A4W3GP72"/>
<feature type="region of interest" description="Disordered" evidence="11">
    <location>
        <begin position="231"/>
        <end position="253"/>
    </location>
</feature>
<keyword evidence="10" id="KW-0539">Nucleus</keyword>
<dbReference type="Gene3D" id="1.20.1270.250">
    <property type="match status" value="1"/>
</dbReference>
<dbReference type="PANTHER" id="PTHR22969:SF7">
    <property type="entry name" value="INHIBITOR OF NUCLEAR FACTOR KAPPA-B KINASE SUBUNIT BETA"/>
    <property type="match status" value="1"/>
</dbReference>
<keyword evidence="7" id="KW-0547">Nucleotide-binding</keyword>
<dbReference type="GO" id="GO:0033209">
    <property type="term" value="P:tumor necrosis factor-mediated signaling pathway"/>
    <property type="evidence" value="ECO:0007669"/>
    <property type="project" value="TreeGrafter"/>
</dbReference>
<evidence type="ECO:0000256" key="7">
    <source>
        <dbReference type="ARBA" id="ARBA00022741"/>
    </source>
</evidence>
<accession>A0A4W3GP72</accession>
<reference evidence="14" key="3">
    <citation type="journal article" date="2014" name="Nature">
        <title>Elephant shark genome provides unique insights into gnathostome evolution.</title>
        <authorList>
            <consortium name="International Elephant Shark Genome Sequencing Consortium"/>
            <person name="Venkatesh B."/>
            <person name="Lee A.P."/>
            <person name="Ravi V."/>
            <person name="Maurya A.K."/>
            <person name="Lian M.M."/>
            <person name="Swann J.B."/>
            <person name="Ohta Y."/>
            <person name="Flajnik M.F."/>
            <person name="Sutoh Y."/>
            <person name="Kasahara M."/>
            <person name="Hoon S."/>
            <person name="Gangu V."/>
            <person name="Roy S.W."/>
            <person name="Irimia M."/>
            <person name="Korzh V."/>
            <person name="Kondrychyn I."/>
            <person name="Lim Z.W."/>
            <person name="Tay B.H."/>
            <person name="Tohari S."/>
            <person name="Kong K.W."/>
            <person name="Ho S."/>
            <person name="Lorente-Galdos B."/>
            <person name="Quilez J."/>
            <person name="Marques-Bonet T."/>
            <person name="Raney B.J."/>
            <person name="Ingham P.W."/>
            <person name="Tay A."/>
            <person name="Hillier L.W."/>
            <person name="Minx P."/>
            <person name="Boehm T."/>
            <person name="Wilson R.K."/>
            <person name="Brenner S."/>
            <person name="Warren W.C."/>
        </authorList>
    </citation>
    <scope>NUCLEOTIDE SEQUENCE [LARGE SCALE GENOMIC DNA]</scope>
</reference>
<reference evidence="13" key="5">
    <citation type="submission" date="2025-09" db="UniProtKB">
        <authorList>
            <consortium name="Ensembl"/>
        </authorList>
    </citation>
    <scope>IDENTIFICATION</scope>
</reference>
<evidence type="ECO:0000256" key="1">
    <source>
        <dbReference type="ARBA" id="ARBA00004123"/>
    </source>
</evidence>
<keyword evidence="4" id="KW-0723">Serine/threonine-protein kinase</keyword>
<evidence type="ECO:0000256" key="3">
    <source>
        <dbReference type="ARBA" id="ARBA00022490"/>
    </source>
</evidence>
<keyword evidence="6" id="KW-0808">Transferase</keyword>
<comment type="subcellular location">
    <subcellularLocation>
        <location evidence="2">Cytoplasm</location>
    </subcellularLocation>
    <subcellularLocation>
        <location evidence="1">Nucleus</location>
    </subcellularLocation>
</comment>
<keyword evidence="14" id="KW-1185">Reference proteome</keyword>
<keyword evidence="3" id="KW-0963">Cytoplasm</keyword>